<feature type="transmembrane region" description="Helical" evidence="5">
    <location>
        <begin position="84"/>
        <end position="105"/>
    </location>
</feature>
<dbReference type="GO" id="GO:0016020">
    <property type="term" value="C:membrane"/>
    <property type="evidence" value="ECO:0007669"/>
    <property type="project" value="UniProtKB-SubCell"/>
</dbReference>
<dbReference type="OrthoDB" id="5880499at2"/>
<dbReference type="InterPro" id="IPR001129">
    <property type="entry name" value="Membr-assoc_MAPEG"/>
</dbReference>
<organism evidence="6 7">
    <name type="scientific">Marinimicrobium koreense</name>
    <dbReference type="NCBI Taxonomy" id="306545"/>
    <lineage>
        <taxon>Bacteria</taxon>
        <taxon>Pseudomonadati</taxon>
        <taxon>Pseudomonadota</taxon>
        <taxon>Gammaproteobacteria</taxon>
        <taxon>Cellvibrionales</taxon>
        <taxon>Cellvibrionaceae</taxon>
        <taxon>Marinimicrobium</taxon>
    </lineage>
</organism>
<dbReference type="RefSeq" id="WP_123639019.1">
    <property type="nucleotide sequence ID" value="NZ_RJUK01000002.1"/>
</dbReference>
<sequence>MGEDYQLAYAGLAVVLITLLVQMLVASYSKARQPGAVPGKIDESLSHQSFVFRAHRTFMNSLENLPLFFGTVFLALFVGMSSTWVAVTVWVFALARIAHMVLYYGLATERNPSPRSYFYLIALLANVVLLVGLVLQLANMV</sequence>
<proteinExistence type="predicted"/>
<dbReference type="SUPFAM" id="SSF161084">
    <property type="entry name" value="MAPEG domain-like"/>
    <property type="match status" value="1"/>
</dbReference>
<accession>A0A3N1NTT1</accession>
<evidence type="ECO:0000256" key="1">
    <source>
        <dbReference type="ARBA" id="ARBA00004370"/>
    </source>
</evidence>
<comment type="caution">
    <text evidence="6">The sequence shown here is derived from an EMBL/GenBank/DDBJ whole genome shotgun (WGS) entry which is preliminary data.</text>
</comment>
<evidence type="ECO:0000256" key="2">
    <source>
        <dbReference type="ARBA" id="ARBA00022692"/>
    </source>
</evidence>
<evidence type="ECO:0000256" key="5">
    <source>
        <dbReference type="SAM" id="Phobius"/>
    </source>
</evidence>
<dbReference type="InterPro" id="IPR023352">
    <property type="entry name" value="MAPEG-like_dom_sf"/>
</dbReference>
<keyword evidence="2 5" id="KW-0812">Transmembrane</keyword>
<dbReference type="PANTHER" id="PTHR35371:SF1">
    <property type="entry name" value="BLR7753 PROTEIN"/>
    <property type="match status" value="1"/>
</dbReference>
<keyword evidence="4 5" id="KW-0472">Membrane</keyword>
<gene>
    <name evidence="6" type="ORF">EDC38_2602</name>
</gene>
<keyword evidence="3 5" id="KW-1133">Transmembrane helix</keyword>
<evidence type="ECO:0000313" key="6">
    <source>
        <dbReference type="EMBL" id="ROQ18377.1"/>
    </source>
</evidence>
<dbReference type="Proteomes" id="UP000273643">
    <property type="component" value="Unassembled WGS sequence"/>
</dbReference>
<dbReference type="EMBL" id="RJUK01000002">
    <property type="protein sequence ID" value="ROQ18377.1"/>
    <property type="molecule type" value="Genomic_DNA"/>
</dbReference>
<protein>
    <submittedName>
        <fullName evidence="6">Putative MAPEG superfamily protein</fullName>
    </submittedName>
</protein>
<dbReference type="Gene3D" id="1.20.120.550">
    <property type="entry name" value="Membrane associated eicosanoid/glutathione metabolism-like domain"/>
    <property type="match status" value="1"/>
</dbReference>
<comment type="subcellular location">
    <subcellularLocation>
        <location evidence="1">Membrane</location>
    </subcellularLocation>
</comment>
<dbReference type="PANTHER" id="PTHR35371">
    <property type="entry name" value="INNER MEMBRANE PROTEIN"/>
    <property type="match status" value="1"/>
</dbReference>
<feature type="transmembrane region" description="Helical" evidence="5">
    <location>
        <begin position="6"/>
        <end position="25"/>
    </location>
</feature>
<dbReference type="AlphaFoldDB" id="A0A3N1NTT1"/>
<dbReference type="Pfam" id="PF01124">
    <property type="entry name" value="MAPEG"/>
    <property type="match status" value="1"/>
</dbReference>
<evidence type="ECO:0000256" key="3">
    <source>
        <dbReference type="ARBA" id="ARBA00022989"/>
    </source>
</evidence>
<keyword evidence="7" id="KW-1185">Reference proteome</keyword>
<feature type="transmembrane region" description="Helical" evidence="5">
    <location>
        <begin position="117"/>
        <end position="138"/>
    </location>
</feature>
<evidence type="ECO:0000313" key="7">
    <source>
        <dbReference type="Proteomes" id="UP000273643"/>
    </source>
</evidence>
<reference evidence="6 7" key="1">
    <citation type="submission" date="2018-11" db="EMBL/GenBank/DDBJ databases">
        <title>Genomic Encyclopedia of Type Strains, Phase IV (KMG-IV): sequencing the most valuable type-strain genomes for metagenomic binning, comparative biology and taxonomic classification.</title>
        <authorList>
            <person name="Goeker M."/>
        </authorList>
    </citation>
    <scope>NUCLEOTIDE SEQUENCE [LARGE SCALE GENOMIC DNA]</scope>
    <source>
        <strain evidence="6 7">DSM 16974</strain>
    </source>
</reference>
<evidence type="ECO:0000256" key="4">
    <source>
        <dbReference type="ARBA" id="ARBA00023136"/>
    </source>
</evidence>
<name>A0A3N1NTT1_9GAMM</name>